<reference evidence="2 3" key="1">
    <citation type="journal article" date="2018" name="Front. Plant Sci.">
        <title>Red Clover (Trifolium pratense) and Zigzag Clover (T. medium) - A Picture of Genomic Similarities and Differences.</title>
        <authorList>
            <person name="Dluhosova J."/>
            <person name="Istvanek J."/>
            <person name="Nedelnik J."/>
            <person name="Repkova J."/>
        </authorList>
    </citation>
    <scope>NUCLEOTIDE SEQUENCE [LARGE SCALE GENOMIC DNA]</scope>
    <source>
        <strain evidence="3">cv. 10/8</strain>
        <tissue evidence="2">Leaf</tissue>
    </source>
</reference>
<feature type="region of interest" description="Disordered" evidence="1">
    <location>
        <begin position="1"/>
        <end position="26"/>
    </location>
</feature>
<keyword evidence="3" id="KW-1185">Reference proteome</keyword>
<organism evidence="2 3">
    <name type="scientific">Trifolium medium</name>
    <dbReference type="NCBI Taxonomy" id="97028"/>
    <lineage>
        <taxon>Eukaryota</taxon>
        <taxon>Viridiplantae</taxon>
        <taxon>Streptophyta</taxon>
        <taxon>Embryophyta</taxon>
        <taxon>Tracheophyta</taxon>
        <taxon>Spermatophyta</taxon>
        <taxon>Magnoliopsida</taxon>
        <taxon>eudicotyledons</taxon>
        <taxon>Gunneridae</taxon>
        <taxon>Pentapetalae</taxon>
        <taxon>rosids</taxon>
        <taxon>fabids</taxon>
        <taxon>Fabales</taxon>
        <taxon>Fabaceae</taxon>
        <taxon>Papilionoideae</taxon>
        <taxon>50 kb inversion clade</taxon>
        <taxon>NPAAA clade</taxon>
        <taxon>Hologalegina</taxon>
        <taxon>IRL clade</taxon>
        <taxon>Trifolieae</taxon>
        <taxon>Trifolium</taxon>
    </lineage>
</organism>
<name>A0A392W9K7_9FABA</name>
<evidence type="ECO:0000313" key="3">
    <source>
        <dbReference type="Proteomes" id="UP000265520"/>
    </source>
</evidence>
<feature type="compositionally biased region" description="Basic and acidic residues" evidence="1">
    <location>
        <begin position="13"/>
        <end position="26"/>
    </location>
</feature>
<evidence type="ECO:0000313" key="2">
    <source>
        <dbReference type="EMBL" id="MCI95535.1"/>
    </source>
</evidence>
<dbReference type="EMBL" id="LXQA011389759">
    <property type="protein sequence ID" value="MCI95535.1"/>
    <property type="molecule type" value="Genomic_DNA"/>
</dbReference>
<sequence>MANAMAQEAVSRTADRVAQEARRGGEDELRLEWFMNNKPPIFKGGYDPDGAQT</sequence>
<proteinExistence type="predicted"/>
<accession>A0A392W9K7</accession>
<feature type="non-terminal residue" evidence="2">
    <location>
        <position position="53"/>
    </location>
</feature>
<dbReference type="Proteomes" id="UP000265520">
    <property type="component" value="Unassembled WGS sequence"/>
</dbReference>
<protein>
    <submittedName>
        <fullName evidence="2">Uncharacterized protein</fullName>
    </submittedName>
</protein>
<dbReference type="AlphaFoldDB" id="A0A392W9K7"/>
<comment type="caution">
    <text evidence="2">The sequence shown here is derived from an EMBL/GenBank/DDBJ whole genome shotgun (WGS) entry which is preliminary data.</text>
</comment>
<evidence type="ECO:0000256" key="1">
    <source>
        <dbReference type="SAM" id="MobiDB-lite"/>
    </source>
</evidence>